<protein>
    <submittedName>
        <fullName evidence="1">Uncharacterized protein</fullName>
    </submittedName>
</protein>
<evidence type="ECO:0000313" key="2">
    <source>
        <dbReference type="Proteomes" id="UP001177021"/>
    </source>
</evidence>
<dbReference type="EMBL" id="CASHSV030000716">
    <property type="protein sequence ID" value="CAJ2675665.1"/>
    <property type="molecule type" value="Genomic_DNA"/>
</dbReference>
<dbReference type="Proteomes" id="UP001177021">
    <property type="component" value="Unassembled WGS sequence"/>
</dbReference>
<name>A0ACB0M4V3_TRIPR</name>
<evidence type="ECO:0000313" key="1">
    <source>
        <dbReference type="EMBL" id="CAJ2675665.1"/>
    </source>
</evidence>
<reference evidence="1" key="1">
    <citation type="submission" date="2023-10" db="EMBL/GenBank/DDBJ databases">
        <authorList>
            <person name="Rodriguez Cubillos JULIANA M."/>
            <person name="De Vega J."/>
        </authorList>
    </citation>
    <scope>NUCLEOTIDE SEQUENCE</scope>
</reference>
<organism evidence="1 2">
    <name type="scientific">Trifolium pratense</name>
    <name type="common">Red clover</name>
    <dbReference type="NCBI Taxonomy" id="57577"/>
    <lineage>
        <taxon>Eukaryota</taxon>
        <taxon>Viridiplantae</taxon>
        <taxon>Streptophyta</taxon>
        <taxon>Embryophyta</taxon>
        <taxon>Tracheophyta</taxon>
        <taxon>Spermatophyta</taxon>
        <taxon>Magnoliopsida</taxon>
        <taxon>eudicotyledons</taxon>
        <taxon>Gunneridae</taxon>
        <taxon>Pentapetalae</taxon>
        <taxon>rosids</taxon>
        <taxon>fabids</taxon>
        <taxon>Fabales</taxon>
        <taxon>Fabaceae</taxon>
        <taxon>Papilionoideae</taxon>
        <taxon>50 kb inversion clade</taxon>
        <taxon>NPAAA clade</taxon>
        <taxon>Hologalegina</taxon>
        <taxon>IRL clade</taxon>
        <taxon>Trifolieae</taxon>
        <taxon>Trifolium</taxon>
    </lineage>
</organism>
<proteinExistence type="predicted"/>
<comment type="caution">
    <text evidence="1">The sequence shown here is derived from an EMBL/GenBank/DDBJ whole genome shotgun (WGS) entry which is preliminary data.</text>
</comment>
<sequence>MMKSGMGIEERKQLKKPAQASSRKGCMRGKGGPENASCTYKGVRQRTWGKWVAEIREPNRGARLWLGTFETSHEAALAYDTAARKLYGAEAKLNLPELSTPYVHSPKKKSSSSATITQTPHMQQPQIINHKPIKTNFNFTSLNSCNNTNNNIHNHNANNNSVFVSLPSQQIGDVAPPIYDSIPIMSLPMEEQIEQISLQGDDLSFQYDNSNGTVESNNDLCFQYDYSEGMMESNNQNDSFFGTLNYETMPVVDDDSIWKEAAMSLDSALSMDFQIIADADGIYNSGANFGEVGAWDSLQTPWCM</sequence>
<accession>A0ACB0M4V3</accession>
<gene>
    <name evidence="1" type="ORF">MILVUS5_LOCUS38632</name>
</gene>
<keyword evidence="2" id="KW-1185">Reference proteome</keyword>